<dbReference type="PRINTS" id="PR00762">
    <property type="entry name" value="CLCHANNEL"/>
</dbReference>
<dbReference type="EMBL" id="FMYU01000010">
    <property type="protein sequence ID" value="SDC83916.1"/>
    <property type="molecule type" value="Genomic_DNA"/>
</dbReference>
<dbReference type="PANTHER" id="PTHR43427">
    <property type="entry name" value="CHLORIDE CHANNEL PROTEIN CLC-E"/>
    <property type="match status" value="1"/>
</dbReference>
<feature type="transmembrane region" description="Helical" evidence="11">
    <location>
        <begin position="400"/>
        <end position="422"/>
    </location>
</feature>
<keyword evidence="2" id="KW-0813">Transport</keyword>
<feature type="transmembrane region" description="Helical" evidence="11">
    <location>
        <begin position="168"/>
        <end position="191"/>
    </location>
</feature>
<dbReference type="InterPro" id="IPR001807">
    <property type="entry name" value="ClC"/>
</dbReference>
<evidence type="ECO:0000256" key="1">
    <source>
        <dbReference type="ARBA" id="ARBA00004141"/>
    </source>
</evidence>
<dbReference type="CDD" id="cd00400">
    <property type="entry name" value="Voltage_gated_ClC"/>
    <property type="match status" value="1"/>
</dbReference>
<dbReference type="SUPFAM" id="SSF81340">
    <property type="entry name" value="Clc chloride channel"/>
    <property type="match status" value="1"/>
</dbReference>
<evidence type="ECO:0000256" key="7">
    <source>
        <dbReference type="ARBA" id="ARBA00023173"/>
    </source>
</evidence>
<evidence type="ECO:0000256" key="6">
    <source>
        <dbReference type="ARBA" id="ARBA00023136"/>
    </source>
</evidence>
<feature type="transmembrane region" description="Helical" evidence="11">
    <location>
        <begin position="317"/>
        <end position="336"/>
    </location>
</feature>
<dbReference type="SMART" id="SM00116">
    <property type="entry name" value="CBS"/>
    <property type="match status" value="2"/>
</dbReference>
<keyword evidence="9" id="KW-0407">Ion channel</keyword>
<keyword evidence="3 11" id="KW-0812">Transmembrane</keyword>
<evidence type="ECO:0000256" key="5">
    <source>
        <dbReference type="ARBA" id="ARBA00023065"/>
    </source>
</evidence>
<evidence type="ECO:0000313" key="13">
    <source>
        <dbReference type="EMBL" id="SDC83916.1"/>
    </source>
</evidence>
<evidence type="ECO:0000256" key="4">
    <source>
        <dbReference type="ARBA" id="ARBA00022989"/>
    </source>
</evidence>
<feature type="transmembrane region" description="Helical" evidence="11">
    <location>
        <begin position="276"/>
        <end position="297"/>
    </location>
</feature>
<evidence type="ECO:0000313" key="14">
    <source>
        <dbReference type="Proteomes" id="UP000199411"/>
    </source>
</evidence>
<dbReference type="InterPro" id="IPR046342">
    <property type="entry name" value="CBS_dom_sf"/>
</dbReference>
<keyword evidence="10" id="KW-0129">CBS domain</keyword>
<dbReference type="Pfam" id="PF00571">
    <property type="entry name" value="CBS"/>
    <property type="match status" value="2"/>
</dbReference>
<feature type="transmembrane region" description="Helical" evidence="11">
    <location>
        <begin position="343"/>
        <end position="361"/>
    </location>
</feature>
<keyword evidence="6 11" id="KW-0472">Membrane</keyword>
<accession>A0A1G6PWL8</accession>
<feature type="domain" description="CBS" evidence="12">
    <location>
        <begin position="460"/>
        <end position="518"/>
    </location>
</feature>
<dbReference type="Gene3D" id="1.10.3080.10">
    <property type="entry name" value="Clc chloride channel"/>
    <property type="match status" value="1"/>
</dbReference>
<comment type="subcellular location">
    <subcellularLocation>
        <location evidence="1">Membrane</location>
        <topology evidence="1">Multi-pass membrane protein</topology>
    </subcellularLocation>
</comment>
<keyword evidence="4 11" id="KW-1133">Transmembrane helix</keyword>
<dbReference type="InterPro" id="IPR014743">
    <property type="entry name" value="Cl-channel_core"/>
</dbReference>
<keyword evidence="14" id="KW-1185">Reference proteome</keyword>
<reference evidence="14" key="1">
    <citation type="submission" date="2016-10" db="EMBL/GenBank/DDBJ databases">
        <authorList>
            <person name="Varghese N."/>
            <person name="Submissions S."/>
        </authorList>
    </citation>
    <scope>NUCLEOTIDE SEQUENCE [LARGE SCALE GENOMIC DNA]</scope>
    <source>
        <strain evidence="14">DSM 8415</strain>
    </source>
</reference>
<keyword evidence="8" id="KW-0868">Chloride</keyword>
<dbReference type="RefSeq" id="WP_092129245.1">
    <property type="nucleotide sequence ID" value="NZ_FMYU01000010.1"/>
</dbReference>
<sequence length="584" mass="63889">MKDIASLSFLQNNIARKWLIYVLLGIFSGLGAIFLFVMINFFSVYLLNHIAGFPFKFPTNEKSLFTLKNEPFKPLFFLVIITAGGFLSGLILYIFNDKESGVNKIIKYFHHKSTIRPKSAIVKLFASSIALGSGFAGGREGPAAEIGASIGSFLGNVFNLSNKEKRMLMVSGLAAGIGAIFRAPMGAAIFATEVLYKEADFEYEALMASAISSITAYSVFSSLFGWQHMFSVSPMYFYNPLELVSYTILAIAIAISSILFIQLFKHVKTLASMIDYPIYLKTAVGGFVVGLFGIFLPASAGMGYGLLEAAFTDPKNYFFLLIVGILRMFTTSISAGSKTPVGLFAPLLIIGALLGVGIGSLLKQSDIFVVINPSSFAVVGMAAFLAACEKTPISSIVLTAEITGGYELIVPALWVVAIAFLLTSEVNLEEAQVNTRVDSLVHADEYKINLLEHIKVEELMETKFLTVSKDKTLKEIYDIFANQKYNEILVLDENNKLYGIVTLHVLKTILNENLLNNFLIAADVANTDLVVVLPQESLYTLLNKIGFREINTIPVVKSLESMEVIGIIRRKAILNKIAQGSSNV</sequence>
<evidence type="ECO:0000256" key="3">
    <source>
        <dbReference type="ARBA" id="ARBA00022692"/>
    </source>
</evidence>
<feature type="transmembrane region" description="Helical" evidence="11">
    <location>
        <begin position="243"/>
        <end position="264"/>
    </location>
</feature>
<evidence type="ECO:0000259" key="12">
    <source>
        <dbReference type="PROSITE" id="PS51371"/>
    </source>
</evidence>
<feature type="transmembrane region" description="Helical" evidence="11">
    <location>
        <begin position="203"/>
        <end position="223"/>
    </location>
</feature>
<dbReference type="InterPro" id="IPR000644">
    <property type="entry name" value="CBS_dom"/>
</dbReference>
<dbReference type="PANTHER" id="PTHR43427:SF6">
    <property type="entry name" value="CHLORIDE CHANNEL PROTEIN CLC-E"/>
    <property type="match status" value="1"/>
</dbReference>
<keyword evidence="7" id="KW-0869">Chloride channel</keyword>
<gene>
    <name evidence="13" type="ORF">SAMN05660835_01444</name>
</gene>
<dbReference type="SUPFAM" id="SSF54631">
    <property type="entry name" value="CBS-domain pair"/>
    <property type="match status" value="1"/>
</dbReference>
<name>A0A1G6PWL8_9BACT</name>
<evidence type="ECO:0000256" key="8">
    <source>
        <dbReference type="ARBA" id="ARBA00023214"/>
    </source>
</evidence>
<dbReference type="Pfam" id="PF00654">
    <property type="entry name" value="Voltage_CLC"/>
    <property type="match status" value="1"/>
</dbReference>
<feature type="transmembrane region" description="Helical" evidence="11">
    <location>
        <begin position="367"/>
        <end position="388"/>
    </location>
</feature>
<proteinExistence type="predicted"/>
<dbReference type="InterPro" id="IPR050368">
    <property type="entry name" value="ClC-type_chloride_channel"/>
</dbReference>
<organism evidence="13 14">
    <name type="scientific">Desulfurella multipotens</name>
    <dbReference type="NCBI Taxonomy" id="79269"/>
    <lineage>
        <taxon>Bacteria</taxon>
        <taxon>Pseudomonadati</taxon>
        <taxon>Campylobacterota</taxon>
        <taxon>Desulfurellia</taxon>
        <taxon>Desulfurellales</taxon>
        <taxon>Desulfurellaceae</taxon>
        <taxon>Desulfurella</taxon>
    </lineage>
</organism>
<dbReference type="PROSITE" id="PS51371">
    <property type="entry name" value="CBS"/>
    <property type="match status" value="2"/>
</dbReference>
<dbReference type="Proteomes" id="UP000199411">
    <property type="component" value="Unassembled WGS sequence"/>
</dbReference>
<evidence type="ECO:0000256" key="2">
    <source>
        <dbReference type="ARBA" id="ARBA00022448"/>
    </source>
</evidence>
<feature type="domain" description="CBS" evidence="12">
    <location>
        <begin position="525"/>
        <end position="583"/>
    </location>
</feature>
<evidence type="ECO:0000256" key="9">
    <source>
        <dbReference type="ARBA" id="ARBA00023303"/>
    </source>
</evidence>
<dbReference type="Gene3D" id="3.10.580.10">
    <property type="entry name" value="CBS-domain"/>
    <property type="match status" value="1"/>
</dbReference>
<evidence type="ECO:0000256" key="11">
    <source>
        <dbReference type="SAM" id="Phobius"/>
    </source>
</evidence>
<protein>
    <submittedName>
        <fullName evidence="13">Chloride channel protein, CIC family</fullName>
    </submittedName>
</protein>
<feature type="transmembrane region" description="Helical" evidence="11">
    <location>
        <begin position="75"/>
        <end position="95"/>
    </location>
</feature>
<keyword evidence="5" id="KW-0406">Ion transport</keyword>
<dbReference type="OrthoDB" id="9767361at2"/>
<dbReference type="AlphaFoldDB" id="A0A1G6PWL8"/>
<evidence type="ECO:0000256" key="10">
    <source>
        <dbReference type="PROSITE-ProRule" id="PRU00703"/>
    </source>
</evidence>
<feature type="transmembrane region" description="Helical" evidence="11">
    <location>
        <begin position="21"/>
        <end position="47"/>
    </location>
</feature>
<dbReference type="GO" id="GO:0005254">
    <property type="term" value="F:chloride channel activity"/>
    <property type="evidence" value="ECO:0007669"/>
    <property type="project" value="UniProtKB-KW"/>
</dbReference>
<dbReference type="GO" id="GO:0034707">
    <property type="term" value="C:chloride channel complex"/>
    <property type="evidence" value="ECO:0007669"/>
    <property type="project" value="UniProtKB-KW"/>
</dbReference>